<protein>
    <submittedName>
        <fullName evidence="1">Uncharacterized protein</fullName>
    </submittedName>
</protein>
<dbReference type="AlphaFoldDB" id="A0A166UZA8"/>
<evidence type="ECO:0000313" key="1">
    <source>
        <dbReference type="EMBL" id="KZP32186.1"/>
    </source>
</evidence>
<dbReference type="OrthoDB" id="3203373at2759"/>
<proteinExistence type="predicted"/>
<dbReference type="EMBL" id="KV417486">
    <property type="protein sequence ID" value="KZP32186.1"/>
    <property type="molecule type" value="Genomic_DNA"/>
</dbReference>
<name>A0A166UZA8_9AGAM</name>
<sequence>MILINVASDVQDLTVLARAFPDIERLTFKPATTSNRSPLDINRIFDTFLRGAGDGDVAGNNAPLWPKVQSVALSTSTEFVAPQLRSKIIQVQAAGHPIRKLLLPQDVHPAMMEVGGIIELEAFYIDWPTPFEW</sequence>
<accession>A0A166UZA8</accession>
<organism evidence="1">
    <name type="scientific">Athelia psychrophila</name>
    <dbReference type="NCBI Taxonomy" id="1759441"/>
    <lineage>
        <taxon>Eukaryota</taxon>
        <taxon>Fungi</taxon>
        <taxon>Dikarya</taxon>
        <taxon>Basidiomycota</taxon>
        <taxon>Agaricomycotina</taxon>
        <taxon>Agaricomycetes</taxon>
        <taxon>Agaricomycetidae</taxon>
        <taxon>Atheliales</taxon>
        <taxon>Atheliaceae</taxon>
        <taxon>Athelia</taxon>
    </lineage>
</organism>
<gene>
    <name evidence="1" type="ORF">FIBSPDRAFT_925171</name>
</gene>
<reference evidence="1" key="1">
    <citation type="journal article" date="2016" name="Mol. Biol. Evol.">
        <title>Comparative Genomics of Early-Diverging Mushroom-Forming Fungi Provides Insights into the Origins of Lignocellulose Decay Capabilities.</title>
        <authorList>
            <person name="Nagy L.G."/>
            <person name="Riley R."/>
            <person name="Tritt A."/>
            <person name="Adam C."/>
            <person name="Daum C."/>
            <person name="Floudas D."/>
            <person name="Sun H."/>
            <person name="Yadav J.S."/>
            <person name="Pangilinan J."/>
            <person name="Larsson K.H."/>
            <person name="Matsuura K."/>
            <person name="Barry K."/>
            <person name="Labutti K."/>
            <person name="Kuo R."/>
            <person name="Ohm R.A."/>
            <person name="Bhattacharya S.S."/>
            <person name="Shirouzu T."/>
            <person name="Yoshinaga Y."/>
            <person name="Martin F.M."/>
            <person name="Grigoriev I.V."/>
            <person name="Hibbett D.S."/>
        </authorList>
    </citation>
    <scope>NUCLEOTIDE SEQUENCE [LARGE SCALE GENOMIC DNA]</scope>
    <source>
        <strain evidence="1">CBS 109695</strain>
    </source>
</reference>